<evidence type="ECO:0000256" key="5">
    <source>
        <dbReference type="SAM" id="SignalP"/>
    </source>
</evidence>
<evidence type="ECO:0000256" key="3">
    <source>
        <dbReference type="ARBA" id="ARBA00022448"/>
    </source>
</evidence>
<dbReference type="GO" id="GO:0043190">
    <property type="term" value="C:ATP-binding cassette (ABC) transporter complex"/>
    <property type="evidence" value="ECO:0007669"/>
    <property type="project" value="InterPro"/>
</dbReference>
<dbReference type="GO" id="GO:0015833">
    <property type="term" value="P:peptide transport"/>
    <property type="evidence" value="ECO:0007669"/>
    <property type="project" value="TreeGrafter"/>
</dbReference>
<dbReference type="PATRIC" id="fig|1293439.3.peg.3418"/>
<sequence>MNFMLKVGGALALAAVLTAPALAQSRLVAPGLSTTGTYMDYMRTVYARAAGADLVQVPLSGFDKNYELTALAAESWEQSEDGLTWTFKLRDGLVWSDGEPLKASDYIFSLQQAATSGYDFAWYWDTAASIANWKEVTDGTADVSTLGIKAVDDHTITVTTVTPKPYLPSVVSLWYPTPKHQFDKVGEDWSTNVDTIVASGPFKVQSWEKSNNTVVLEKNESYTGPWQAQVDEVEIDSSLGLPEVGLPAFLAGEADISNLNAGQIPVMRQRMPDNLRQDAVFAVSYISFDLDSPPFDNVDVRRAFYYAVNRDELTSTVLRDLAAPAGSILAPGYPGYNAEMAAKAVFDPQKAKDFMTAAGYPDGKGFPEVEIWFREEGGANGAILPPTAQYLQAQFKEILGITMNIKIMPGKDWMEGLLARKNNLYIAPYGYDYLDPSNFFGIFYNGGRHNYHVAEYDALVAQADSNPVWEERLKLYAQAEQVMIDQGMIVPLVHPLTTSVISDAIGGDATVPNENGYTPFGAFSYMYTHITKN</sequence>
<dbReference type="InterPro" id="IPR030678">
    <property type="entry name" value="Peptide/Ni-bd"/>
</dbReference>
<gene>
    <name evidence="7" type="ORF">WH87_16755</name>
</gene>
<evidence type="ECO:0000256" key="1">
    <source>
        <dbReference type="ARBA" id="ARBA00004418"/>
    </source>
</evidence>
<keyword evidence="8" id="KW-1185">Reference proteome</keyword>
<organism evidence="7 8">
    <name type="scientific">Devosia epidermidihirudinis</name>
    <dbReference type="NCBI Taxonomy" id="1293439"/>
    <lineage>
        <taxon>Bacteria</taxon>
        <taxon>Pseudomonadati</taxon>
        <taxon>Pseudomonadota</taxon>
        <taxon>Alphaproteobacteria</taxon>
        <taxon>Hyphomicrobiales</taxon>
        <taxon>Devosiaceae</taxon>
        <taxon>Devosia</taxon>
    </lineage>
</organism>
<protein>
    <recommendedName>
        <fullName evidence="6">Solute-binding protein family 5 domain-containing protein</fullName>
    </recommendedName>
</protein>
<name>A0A0F5Q3Q0_9HYPH</name>
<reference evidence="7 8" key="1">
    <citation type="submission" date="2015-03" db="EMBL/GenBank/DDBJ databases">
        <authorList>
            <person name="Lepp D."/>
            <person name="Hassan Y.I."/>
            <person name="Li X.-Z."/>
            <person name="Zhou T."/>
        </authorList>
    </citation>
    <scope>NUCLEOTIDE SEQUENCE [LARGE SCALE GENOMIC DNA]</scope>
    <source>
        <strain evidence="7 8">E84</strain>
    </source>
</reference>
<dbReference type="InterPro" id="IPR039424">
    <property type="entry name" value="SBP_5"/>
</dbReference>
<feature type="chain" id="PRO_5002494109" description="Solute-binding protein family 5 domain-containing protein" evidence="5">
    <location>
        <begin position="24"/>
        <end position="533"/>
    </location>
</feature>
<dbReference type="Pfam" id="PF00496">
    <property type="entry name" value="SBP_bac_5"/>
    <property type="match status" value="1"/>
</dbReference>
<dbReference type="PIRSF" id="PIRSF002741">
    <property type="entry name" value="MppA"/>
    <property type="match status" value="1"/>
</dbReference>
<dbReference type="SUPFAM" id="SSF53850">
    <property type="entry name" value="Periplasmic binding protein-like II"/>
    <property type="match status" value="1"/>
</dbReference>
<dbReference type="STRING" id="1293439.WH87_16755"/>
<dbReference type="RefSeq" id="WP_046138989.1">
    <property type="nucleotide sequence ID" value="NZ_LANJ01000046.1"/>
</dbReference>
<keyword evidence="4 5" id="KW-0732">Signal</keyword>
<evidence type="ECO:0000259" key="6">
    <source>
        <dbReference type="Pfam" id="PF00496"/>
    </source>
</evidence>
<dbReference type="EMBL" id="LANJ01000046">
    <property type="protein sequence ID" value="KKC35251.1"/>
    <property type="molecule type" value="Genomic_DNA"/>
</dbReference>
<dbReference type="GO" id="GO:0030288">
    <property type="term" value="C:outer membrane-bounded periplasmic space"/>
    <property type="evidence" value="ECO:0007669"/>
    <property type="project" value="UniProtKB-ARBA"/>
</dbReference>
<proteinExistence type="inferred from homology"/>
<dbReference type="PANTHER" id="PTHR30290:SF10">
    <property type="entry name" value="PERIPLASMIC OLIGOPEPTIDE-BINDING PROTEIN-RELATED"/>
    <property type="match status" value="1"/>
</dbReference>
<dbReference type="Gene3D" id="3.40.190.10">
    <property type="entry name" value="Periplasmic binding protein-like II"/>
    <property type="match status" value="1"/>
</dbReference>
<feature type="domain" description="Solute-binding protein family 5" evidence="6">
    <location>
        <begin position="69"/>
        <end position="448"/>
    </location>
</feature>
<dbReference type="GO" id="GO:1904680">
    <property type="term" value="F:peptide transmembrane transporter activity"/>
    <property type="evidence" value="ECO:0007669"/>
    <property type="project" value="TreeGrafter"/>
</dbReference>
<feature type="signal peptide" evidence="5">
    <location>
        <begin position="1"/>
        <end position="23"/>
    </location>
</feature>
<evidence type="ECO:0000256" key="2">
    <source>
        <dbReference type="ARBA" id="ARBA00005695"/>
    </source>
</evidence>
<evidence type="ECO:0000313" key="7">
    <source>
        <dbReference type="EMBL" id="KKC35251.1"/>
    </source>
</evidence>
<accession>A0A0F5Q3Q0</accession>
<dbReference type="CDD" id="cd08504">
    <property type="entry name" value="PBP2_OppA"/>
    <property type="match status" value="1"/>
</dbReference>
<comment type="caution">
    <text evidence="7">The sequence shown here is derived from an EMBL/GenBank/DDBJ whole genome shotgun (WGS) entry which is preliminary data.</text>
</comment>
<dbReference type="InterPro" id="IPR000914">
    <property type="entry name" value="SBP_5_dom"/>
</dbReference>
<dbReference type="Proteomes" id="UP000033411">
    <property type="component" value="Unassembled WGS sequence"/>
</dbReference>
<dbReference type="Gene3D" id="3.90.76.10">
    <property type="entry name" value="Dipeptide-binding Protein, Domain 1"/>
    <property type="match status" value="1"/>
</dbReference>
<dbReference type="Gene3D" id="3.10.105.10">
    <property type="entry name" value="Dipeptide-binding Protein, Domain 3"/>
    <property type="match status" value="1"/>
</dbReference>
<evidence type="ECO:0000256" key="4">
    <source>
        <dbReference type="ARBA" id="ARBA00022729"/>
    </source>
</evidence>
<dbReference type="PANTHER" id="PTHR30290">
    <property type="entry name" value="PERIPLASMIC BINDING COMPONENT OF ABC TRANSPORTER"/>
    <property type="match status" value="1"/>
</dbReference>
<comment type="subcellular location">
    <subcellularLocation>
        <location evidence="1">Periplasm</location>
    </subcellularLocation>
</comment>
<dbReference type="AlphaFoldDB" id="A0A0F5Q3Q0"/>
<comment type="similarity">
    <text evidence="2">Belongs to the bacterial solute-binding protein 5 family.</text>
</comment>
<evidence type="ECO:0000313" key="8">
    <source>
        <dbReference type="Proteomes" id="UP000033411"/>
    </source>
</evidence>
<keyword evidence="3" id="KW-0813">Transport</keyword>